<dbReference type="PROSITE" id="PS50943">
    <property type="entry name" value="HTH_CROC1"/>
    <property type="match status" value="1"/>
</dbReference>
<evidence type="ECO:0000259" key="1">
    <source>
        <dbReference type="PROSITE" id="PS50943"/>
    </source>
</evidence>
<evidence type="ECO:0000313" key="3">
    <source>
        <dbReference type="EMBL" id="MBJ7314417.1"/>
    </source>
</evidence>
<dbReference type="CDD" id="cd00093">
    <property type="entry name" value="HTH_XRE"/>
    <property type="match status" value="1"/>
</dbReference>
<dbReference type="AlphaFoldDB" id="A0A8I1KFZ9"/>
<gene>
    <name evidence="2" type="ORF">JHC10_01920</name>
    <name evidence="3" type="ORF">JHC11_00175</name>
</gene>
<name>A0A8I1KFZ9_9GAMM</name>
<reference evidence="3 5" key="1">
    <citation type="submission" date="2020-09" db="EMBL/GenBank/DDBJ databases">
        <title>Draft Genomes of Bacterial Isolates from North Pond Shallow Sediments.</title>
        <authorList>
            <person name="Kiel Reese B."/>
            <person name="Mullis M."/>
            <person name="Weisend R.E."/>
        </authorList>
    </citation>
    <scope>NUCLEOTIDE SEQUENCE</scope>
    <source>
        <strain evidence="3">KJE-2</strain>
        <strain evidence="2 5">KJE-3</strain>
    </source>
</reference>
<comment type="caution">
    <text evidence="3">The sequence shown here is derived from an EMBL/GenBank/DDBJ whole genome shotgun (WGS) entry which is preliminary data.</text>
</comment>
<evidence type="ECO:0000313" key="4">
    <source>
        <dbReference type="Proteomes" id="UP000621390"/>
    </source>
</evidence>
<dbReference type="InterPro" id="IPR001387">
    <property type="entry name" value="Cro/C1-type_HTH"/>
</dbReference>
<feature type="domain" description="HTH cro/C1-type" evidence="1">
    <location>
        <begin position="13"/>
        <end position="67"/>
    </location>
</feature>
<dbReference type="EMBL" id="JAEMOP010000002">
    <property type="protein sequence ID" value="MBJ7314417.1"/>
    <property type="molecule type" value="Genomic_DNA"/>
</dbReference>
<keyword evidence="5" id="KW-1185">Reference proteome</keyword>
<evidence type="ECO:0000313" key="5">
    <source>
        <dbReference type="Proteomes" id="UP000655994"/>
    </source>
</evidence>
<dbReference type="RefSeq" id="WP_199493627.1">
    <property type="nucleotide sequence ID" value="NZ_JAEMOO010000014.1"/>
</dbReference>
<dbReference type="Gene3D" id="1.10.260.40">
    <property type="entry name" value="lambda repressor-like DNA-binding domains"/>
    <property type="match status" value="1"/>
</dbReference>
<accession>A0A8I1KFZ9</accession>
<evidence type="ECO:0000313" key="2">
    <source>
        <dbReference type="EMBL" id="MBJ7265693.1"/>
    </source>
</evidence>
<organism evidence="3 4">
    <name type="scientific">Idiomarina abyssalis</name>
    <dbReference type="NCBI Taxonomy" id="86102"/>
    <lineage>
        <taxon>Bacteria</taxon>
        <taxon>Pseudomonadati</taxon>
        <taxon>Pseudomonadota</taxon>
        <taxon>Gammaproteobacteria</taxon>
        <taxon>Alteromonadales</taxon>
        <taxon>Idiomarinaceae</taxon>
        <taxon>Idiomarina</taxon>
    </lineage>
</organism>
<dbReference type="Proteomes" id="UP000655994">
    <property type="component" value="Unassembled WGS sequence"/>
</dbReference>
<proteinExistence type="predicted"/>
<protein>
    <submittedName>
        <fullName evidence="3">Helix-turn-helix transcriptional regulator</fullName>
    </submittedName>
</protein>
<dbReference type="EMBL" id="JAEMOS010000004">
    <property type="protein sequence ID" value="MBJ7265693.1"/>
    <property type="molecule type" value="Genomic_DNA"/>
</dbReference>
<dbReference type="Pfam" id="PF01381">
    <property type="entry name" value="HTH_3"/>
    <property type="match status" value="1"/>
</dbReference>
<dbReference type="GO" id="GO:0003677">
    <property type="term" value="F:DNA binding"/>
    <property type="evidence" value="ECO:0007669"/>
    <property type="project" value="InterPro"/>
</dbReference>
<dbReference type="Proteomes" id="UP000621390">
    <property type="component" value="Unassembled WGS sequence"/>
</dbReference>
<dbReference type="InterPro" id="IPR010982">
    <property type="entry name" value="Lambda_DNA-bd_dom_sf"/>
</dbReference>
<dbReference type="SMART" id="SM00530">
    <property type="entry name" value="HTH_XRE"/>
    <property type="match status" value="1"/>
</dbReference>
<dbReference type="SUPFAM" id="SSF47413">
    <property type="entry name" value="lambda repressor-like DNA-binding domains"/>
    <property type="match status" value="1"/>
</dbReference>
<sequence length="81" mass="9346">MKINTPQDIASALRDARKSKKWTQTELADRLGVYQKDISKYELQPDKISADMLLRLCAMLDLKIDIGPMYDIPLQCQEVDF</sequence>